<organism evidence="2 3">
    <name type="scientific">Streptomyces flavotricini</name>
    <dbReference type="NCBI Taxonomy" id="66888"/>
    <lineage>
        <taxon>Bacteria</taxon>
        <taxon>Bacillati</taxon>
        <taxon>Actinomycetota</taxon>
        <taxon>Actinomycetes</taxon>
        <taxon>Kitasatosporales</taxon>
        <taxon>Streptomycetaceae</taxon>
        <taxon>Streptomyces</taxon>
    </lineage>
</organism>
<evidence type="ECO:0000256" key="1">
    <source>
        <dbReference type="SAM" id="MobiDB-lite"/>
    </source>
</evidence>
<dbReference type="SUPFAM" id="SSF52540">
    <property type="entry name" value="P-loop containing nucleoside triphosphate hydrolases"/>
    <property type="match status" value="1"/>
</dbReference>
<proteinExistence type="predicted"/>
<evidence type="ECO:0000313" key="2">
    <source>
        <dbReference type="EMBL" id="MCC0095206.1"/>
    </source>
</evidence>
<dbReference type="SUPFAM" id="SSF48452">
    <property type="entry name" value="TPR-like"/>
    <property type="match status" value="2"/>
</dbReference>
<dbReference type="PANTHER" id="PTHR46082:SF11">
    <property type="entry name" value="AAA+ ATPASE DOMAIN-CONTAINING PROTEIN-RELATED"/>
    <property type="match status" value="1"/>
</dbReference>
<accession>A0ABS8E2C8</accession>
<dbReference type="Proteomes" id="UP001520654">
    <property type="component" value="Unassembled WGS sequence"/>
</dbReference>
<dbReference type="RefSeq" id="WP_229335874.1">
    <property type="nucleotide sequence ID" value="NZ_JAINUL010000001.1"/>
</dbReference>
<keyword evidence="2" id="KW-0675">Receptor</keyword>
<comment type="caution">
    <text evidence="2">The sequence shown here is derived from an EMBL/GenBank/DDBJ whole genome shotgun (WGS) entry which is preliminary data.</text>
</comment>
<protein>
    <submittedName>
        <fullName evidence="2">Toll/interleukin-1 receptor domain-containing protein</fullName>
    </submittedName>
</protein>
<evidence type="ECO:0000313" key="3">
    <source>
        <dbReference type="Proteomes" id="UP001520654"/>
    </source>
</evidence>
<dbReference type="EMBL" id="JAINUL010000001">
    <property type="protein sequence ID" value="MCC0095206.1"/>
    <property type="molecule type" value="Genomic_DNA"/>
</dbReference>
<reference evidence="2 3" key="1">
    <citation type="submission" date="2021-08" db="EMBL/GenBank/DDBJ databases">
        <title>Genomic Architecture of Streptomyces flavotricini NGL1 and Streptomyces erythrochromogenes HMS4 With Differential Plant Beneficial attributes and laccase production capabilities.</title>
        <authorList>
            <person name="Salwan R."/>
            <person name="Kaur R."/>
            <person name="Sharma V."/>
        </authorList>
    </citation>
    <scope>NUCLEOTIDE SEQUENCE [LARGE SCALE GENOMIC DNA]</scope>
    <source>
        <strain evidence="2 3">NGL1</strain>
    </source>
</reference>
<sequence length="1228" mass="134283">MPDANPQRHAGSFAVFYTTSENLGLSTTLRNAADILAEGNRSVLLVDGRPGAPGDGAAVPEPEAGQVAAVGRAAPRELAALFDDPVATRYDHVLIEAPVPAAPGDEAPGRLVEFADALVICFALTAWSIDGAAALAEELVGRRADRPVRLLTLGLKSDIGVHDRLREGRERVRRKFSALAQARGAGEYPFLEIPYNPLYLDSRSLAVETEDAGSVMGLRPSYAQLADWLRARREARLTDATVVHSGRHVAWAAWLRDRLGERGVRTELRRVDTYTGERPETGTALLFLSPGDADDALLAQIGALSHTDVRIVLVDEPFPNAEAAHHERIDLRDTTEDEALRILYSGLGLGPGRPREGAAGARFPRLPEITNVAARRGGFTDRDDLLTSLEEQLREAGRDGAALVLHGPSGWGKSETARELCHRHGPGYDVVWWVRSWDPQRLRRSLVRLAGRLGTAEDRLAAVAAEGDVSPLLNHLSRPDTETSWLIVYDGAPDPAELNGLLPIPHERGHVLITSRVRPARETPGDTRPPFLTSCAMRAMTQAESGDLLGERLPELTADQAQQVASIVDFIPLPLQLAASCLAERAASHRREDHMTPEAAARAAVADLLAQYRASKTELLGESATGAVSSLAVMVHVARQFARFTPGAAAWRTERPAADALDWLLQAASLLTGRGMGLELLRSRRILSELARDDSSGPVAPDGDGGVRHPDQVQLPDEHMVSVALWALAQVGLLNVEFDRRDQPLTQHHALRDLIRDGMQAQARERIESVLRGVLAEYVRQDEDLPPDWAREVYSLRLWEDDRPRVRRSLLRHLQALGARAESTDLARLLDIADKAREAWRVEGDEPPPEYLRLLNLTARAHRLSGAYDQSRVLSREALRGHRRLLGLVHPRTLLSADSHAATLRALGRFQDALTELRPSVEGLTLLLGRQHPATIQVEHNLALNEALTGRVAAALGRVQERFRYQQAVKGKGDPAAWAEADLLAYLYRAMGRDGEARDLLRQRLRRHGDVWDGARLRTEVGLAVSERRLADGFPAAKDPRYGYEMAHERDLRALKLYVSRFGADRIDTLRCQFSYAADLHALGKADEAELQARLCGASLAERFGVTHPYTALSDVRHGVYLRATGDLTSAEATGRHALTRLTFKLGQAHPWVAAAENSLAATLAAAGHAQEAAELAGSALTRLRDLGVAHRPDGRRVKAHHARLTTSGAPRPVPQSGFDIDLELPGL</sequence>
<gene>
    <name evidence="2" type="ORF">K7B10_10495</name>
</gene>
<dbReference type="Gene3D" id="3.40.50.300">
    <property type="entry name" value="P-loop containing nucleotide triphosphate hydrolases"/>
    <property type="match status" value="2"/>
</dbReference>
<dbReference type="Gene3D" id="1.25.40.10">
    <property type="entry name" value="Tetratricopeptide repeat domain"/>
    <property type="match status" value="2"/>
</dbReference>
<dbReference type="InterPro" id="IPR027417">
    <property type="entry name" value="P-loop_NTPase"/>
</dbReference>
<dbReference type="InterPro" id="IPR053137">
    <property type="entry name" value="NLR-like"/>
</dbReference>
<feature type="region of interest" description="Disordered" evidence="1">
    <location>
        <begin position="1192"/>
        <end position="1221"/>
    </location>
</feature>
<dbReference type="InterPro" id="IPR011990">
    <property type="entry name" value="TPR-like_helical_dom_sf"/>
</dbReference>
<keyword evidence="3" id="KW-1185">Reference proteome</keyword>
<name>A0ABS8E2C8_9ACTN</name>
<dbReference type="PANTHER" id="PTHR46082">
    <property type="entry name" value="ATP/GTP-BINDING PROTEIN-RELATED"/>
    <property type="match status" value="1"/>
</dbReference>
<dbReference type="NCBIfam" id="NF040586">
    <property type="entry name" value="FxSxx_TPR"/>
    <property type="match status" value="1"/>
</dbReference>